<dbReference type="RefSeq" id="WP_232594881.1">
    <property type="nucleotide sequence ID" value="NZ_BSPD01000002.1"/>
</dbReference>
<dbReference type="EMBL" id="BSPD01000002">
    <property type="protein sequence ID" value="GLS24378.1"/>
    <property type="molecule type" value="Genomic_DNA"/>
</dbReference>
<evidence type="ECO:0000259" key="1">
    <source>
        <dbReference type="SMART" id="SM00858"/>
    </source>
</evidence>
<protein>
    <recommendedName>
        <fullName evidence="1">SAF domain-containing protein</fullName>
    </recommendedName>
</protein>
<dbReference type="Pfam" id="PF16976">
    <property type="entry name" value="RcpC"/>
    <property type="match status" value="1"/>
</dbReference>
<dbReference type="CDD" id="cd11614">
    <property type="entry name" value="SAF_CpaB_FlgA_like"/>
    <property type="match status" value="1"/>
</dbReference>
<proteinExistence type="predicted"/>
<dbReference type="Pfam" id="PF08666">
    <property type="entry name" value="SAF"/>
    <property type="match status" value="1"/>
</dbReference>
<dbReference type="InterPro" id="IPR017592">
    <property type="entry name" value="Pilus_assmbl_Flp-typ_CpaB"/>
</dbReference>
<comment type="caution">
    <text evidence="2">The sequence shown here is derived from an EMBL/GenBank/DDBJ whole genome shotgun (WGS) entry which is preliminary data.</text>
</comment>
<organism evidence="2 3">
    <name type="scientific">Marinibactrum halimedae</name>
    <dbReference type="NCBI Taxonomy" id="1444977"/>
    <lineage>
        <taxon>Bacteria</taxon>
        <taxon>Pseudomonadati</taxon>
        <taxon>Pseudomonadota</taxon>
        <taxon>Gammaproteobacteria</taxon>
        <taxon>Cellvibrionales</taxon>
        <taxon>Cellvibrionaceae</taxon>
        <taxon>Marinibactrum</taxon>
    </lineage>
</organism>
<evidence type="ECO:0000313" key="3">
    <source>
        <dbReference type="Proteomes" id="UP001156870"/>
    </source>
</evidence>
<accession>A0AA37WJM5</accession>
<dbReference type="InterPro" id="IPR013974">
    <property type="entry name" value="SAF"/>
</dbReference>
<feature type="domain" description="SAF" evidence="1">
    <location>
        <begin position="45"/>
        <end position="109"/>
    </location>
</feature>
<sequence length="324" mass="35597">MKKYTSIGLLIVALIFSGLAAVASIKYLEKREQDLISKLDQKNDTEVIVPSRDLVVGDVISTETVSVRAVPSTFLPSGALYPSDFDAIAGLSIKEPVFSGKPVLRSQLEGLSGVETFSELLQEGQRAITLPIDELQSNENMLVPGDYVDLLIKIKHEASDKTGDKETVSVNSLLHRVLILATGPITIADPSYYYSTTQMEGQGYGTITIGVNSKEVPKILAASEMGELIYLMRNPEDKSKGRFNEVGDAWGVGWGEGNTRKIRVFSAESTSNGLMVDEFRSIGEDNKNNWGNPIDPGRLYKKYNKDFLKKILENEKNSVEVGQL</sequence>
<dbReference type="SMART" id="SM00858">
    <property type="entry name" value="SAF"/>
    <property type="match status" value="1"/>
</dbReference>
<dbReference type="AlphaFoldDB" id="A0AA37WJM5"/>
<keyword evidence="3" id="KW-1185">Reference proteome</keyword>
<name>A0AA37WJM5_9GAMM</name>
<dbReference type="Proteomes" id="UP001156870">
    <property type="component" value="Unassembled WGS sequence"/>
</dbReference>
<dbReference type="InterPro" id="IPR031571">
    <property type="entry name" value="RcpC_dom"/>
</dbReference>
<evidence type="ECO:0000313" key="2">
    <source>
        <dbReference type="EMBL" id="GLS24378.1"/>
    </source>
</evidence>
<gene>
    <name evidence="2" type="ORF">GCM10007877_00890</name>
</gene>
<reference evidence="2 3" key="1">
    <citation type="journal article" date="2014" name="Int. J. Syst. Evol. Microbiol.">
        <title>Complete genome sequence of Corynebacterium casei LMG S-19264T (=DSM 44701T), isolated from a smear-ripened cheese.</title>
        <authorList>
            <consortium name="US DOE Joint Genome Institute (JGI-PGF)"/>
            <person name="Walter F."/>
            <person name="Albersmeier A."/>
            <person name="Kalinowski J."/>
            <person name="Ruckert C."/>
        </authorList>
    </citation>
    <scope>NUCLEOTIDE SEQUENCE [LARGE SCALE GENOMIC DNA]</scope>
    <source>
        <strain evidence="2 3">NBRC 110095</strain>
    </source>
</reference>
<dbReference type="NCBIfam" id="TIGR03177">
    <property type="entry name" value="pilus_cpaB"/>
    <property type="match status" value="1"/>
</dbReference>